<keyword evidence="3" id="KW-1185">Reference proteome</keyword>
<reference evidence="2 3" key="1">
    <citation type="submission" date="2011-10" db="EMBL/GenBank/DDBJ databases">
        <authorList>
            <person name="Genoscope - CEA"/>
        </authorList>
    </citation>
    <scope>NUCLEOTIDE SEQUENCE [LARGE SCALE GENOMIC DNA]</scope>
    <source>
        <strain evidence="2 3">RCC 1105</strain>
    </source>
</reference>
<dbReference type="GeneID" id="19016657"/>
<dbReference type="RefSeq" id="XP_007514425.1">
    <property type="nucleotide sequence ID" value="XM_007514363.1"/>
</dbReference>
<feature type="region of interest" description="Disordered" evidence="1">
    <location>
        <begin position="365"/>
        <end position="396"/>
    </location>
</feature>
<evidence type="ECO:0000313" key="2">
    <source>
        <dbReference type="EMBL" id="CCO15862.1"/>
    </source>
</evidence>
<organism evidence="2 3">
    <name type="scientific">Bathycoccus prasinos</name>
    <dbReference type="NCBI Taxonomy" id="41875"/>
    <lineage>
        <taxon>Eukaryota</taxon>
        <taxon>Viridiplantae</taxon>
        <taxon>Chlorophyta</taxon>
        <taxon>Mamiellophyceae</taxon>
        <taxon>Mamiellales</taxon>
        <taxon>Bathycoccaceae</taxon>
        <taxon>Bathycoccus</taxon>
    </lineage>
</organism>
<gene>
    <name evidence="2" type="ORF">Bathy03g01190</name>
</gene>
<protein>
    <submittedName>
        <fullName evidence="2">Uncharacterized protein</fullName>
    </submittedName>
</protein>
<dbReference type="AlphaFoldDB" id="K8ECT9"/>
<accession>K8ECT9</accession>
<feature type="compositionally biased region" description="Acidic residues" evidence="1">
    <location>
        <begin position="374"/>
        <end position="390"/>
    </location>
</feature>
<evidence type="ECO:0000313" key="3">
    <source>
        <dbReference type="Proteomes" id="UP000198341"/>
    </source>
</evidence>
<name>K8ECT9_9CHLO</name>
<sequence length="441" mass="49362">MKNCFRRCRHLRNRTRFAAIKRENEREKRAAKDESETNTELCCVSFRRRSLASALASAFIMKSSPSFAGQVIDSMQKMLDETDELLKNPELSSEEKEGLEREKTFFEKQISRVQKNGEFVREQKERLSKTGNTDQAYYASGIRIAVKDVKSETQFWETAMGMRVTSINEKSGVVRLAYGRETLNEDDGGKASIEIHPLDSSLNNGANDSNNVVEKLKYIQCTVPFGIRVSRVYEAGGELLYGFGYFDLRSPNGVPVIASVAKRRDSLEAVCIESTNVDATTNAIRSASDNGLSIYDAQIPETKSEEDRKKLTSYVPPPPRGSKFLTALQYQKNKDGLRIDVFPDAATVRANMTFQEKVAEKAEQLRQKAFSSGSDEDDEEEASAGEDDDSQSNFAFLGLRAVSNANETKEVPNIGADKSNSWSLFVESLDAFEGRVKEQQQ</sequence>
<evidence type="ECO:0000256" key="1">
    <source>
        <dbReference type="SAM" id="MobiDB-lite"/>
    </source>
</evidence>
<dbReference type="Proteomes" id="UP000198341">
    <property type="component" value="Chromosome 3"/>
</dbReference>
<dbReference type="STRING" id="41875.K8ECT9"/>
<proteinExistence type="predicted"/>
<dbReference type="OrthoDB" id="16820at2759"/>
<dbReference type="EMBL" id="FO082276">
    <property type="protein sequence ID" value="CCO15862.1"/>
    <property type="molecule type" value="Genomic_DNA"/>
</dbReference>
<dbReference type="KEGG" id="bpg:Bathy03g01190"/>